<sequence>MTGRRIATVCTLLISAFIIFVGVWFILQPHAAVAGLGIAGPSGTGEGFYDIKGVRDITSGLVPLALLIAGQRRALGWAVLAEAFTPLGDAVIVLSHGGPLAIALGVHALTAVFVLATAGLLLRETRRPATATIAPSLATATAN</sequence>
<evidence type="ECO:0000313" key="2">
    <source>
        <dbReference type="EMBL" id="TQF04361.1"/>
    </source>
</evidence>
<gene>
    <name evidence="2" type="ORF">E6W39_21710</name>
</gene>
<reference evidence="2 3" key="1">
    <citation type="submission" date="2019-06" db="EMBL/GenBank/DDBJ databases">
        <title>Description of Kitasatospora acidophila sp. nov. isolated from pine grove soil, and reclassification of Streptomyces novaecaesareae to Kitasatospora novaeceasareae comb. nov.</title>
        <authorList>
            <person name="Kim M.J."/>
        </authorList>
    </citation>
    <scope>NUCLEOTIDE SEQUENCE [LARGE SCALE GENOMIC DNA]</scope>
    <source>
        <strain evidence="2 3">MMS16-CNU292</strain>
    </source>
</reference>
<comment type="caution">
    <text evidence="2">The sequence shown here is derived from an EMBL/GenBank/DDBJ whole genome shotgun (WGS) entry which is preliminary data.</text>
</comment>
<dbReference type="InterPro" id="IPR025363">
    <property type="entry name" value="DUF4267"/>
</dbReference>
<dbReference type="RefSeq" id="WP_141634935.1">
    <property type="nucleotide sequence ID" value="NZ_VIGB01000003.1"/>
</dbReference>
<feature type="transmembrane region" description="Helical" evidence="1">
    <location>
        <begin position="100"/>
        <end position="122"/>
    </location>
</feature>
<organism evidence="2 3">
    <name type="scientific">Kitasatospora acidiphila</name>
    <dbReference type="NCBI Taxonomy" id="2567942"/>
    <lineage>
        <taxon>Bacteria</taxon>
        <taxon>Bacillati</taxon>
        <taxon>Actinomycetota</taxon>
        <taxon>Actinomycetes</taxon>
        <taxon>Kitasatosporales</taxon>
        <taxon>Streptomycetaceae</taxon>
        <taxon>Kitasatospora</taxon>
    </lineage>
</organism>
<dbReference type="Proteomes" id="UP000319103">
    <property type="component" value="Unassembled WGS sequence"/>
</dbReference>
<keyword evidence="1" id="KW-0472">Membrane</keyword>
<evidence type="ECO:0000256" key="1">
    <source>
        <dbReference type="SAM" id="Phobius"/>
    </source>
</evidence>
<feature type="transmembrane region" description="Helical" evidence="1">
    <location>
        <begin position="6"/>
        <end position="27"/>
    </location>
</feature>
<keyword evidence="1" id="KW-1133">Transmembrane helix</keyword>
<protein>
    <submittedName>
        <fullName evidence="2">DUF4267 domain-containing protein</fullName>
    </submittedName>
</protein>
<dbReference type="AlphaFoldDB" id="A0A540W5Q9"/>
<dbReference type="Pfam" id="PF14087">
    <property type="entry name" value="DUF4267"/>
    <property type="match status" value="1"/>
</dbReference>
<keyword evidence="3" id="KW-1185">Reference proteome</keyword>
<proteinExistence type="predicted"/>
<keyword evidence="1" id="KW-0812">Transmembrane</keyword>
<evidence type="ECO:0000313" key="3">
    <source>
        <dbReference type="Proteomes" id="UP000319103"/>
    </source>
</evidence>
<dbReference type="EMBL" id="VIGB01000003">
    <property type="protein sequence ID" value="TQF04361.1"/>
    <property type="molecule type" value="Genomic_DNA"/>
</dbReference>
<dbReference type="OrthoDB" id="119790at2"/>
<accession>A0A540W5Q9</accession>
<name>A0A540W5Q9_9ACTN</name>